<keyword evidence="1 3" id="KW-0378">Hydrolase</keyword>
<dbReference type="Pfam" id="PF20434">
    <property type="entry name" value="BD-FAE"/>
    <property type="match status" value="1"/>
</dbReference>
<protein>
    <submittedName>
        <fullName evidence="3">Alpha/beta hydrolase family protein</fullName>
        <ecNumber evidence="3">3.4.-.-</ecNumber>
    </submittedName>
</protein>
<reference evidence="4" key="1">
    <citation type="journal article" date="2019" name="Int. J. Syst. Evol. Microbiol.">
        <title>The Global Catalogue of Microorganisms (GCM) 10K type strain sequencing project: providing services to taxonomists for standard genome sequencing and annotation.</title>
        <authorList>
            <consortium name="The Broad Institute Genomics Platform"/>
            <consortium name="The Broad Institute Genome Sequencing Center for Infectious Disease"/>
            <person name="Wu L."/>
            <person name="Ma J."/>
        </authorList>
    </citation>
    <scope>NUCLEOTIDE SEQUENCE [LARGE SCALE GENOMIC DNA]</scope>
    <source>
        <strain evidence="4">CGMCC 1.12295</strain>
    </source>
</reference>
<organism evidence="3 4">
    <name type="scientific">Siminovitchia sediminis</name>
    <dbReference type="NCBI Taxonomy" id="1274353"/>
    <lineage>
        <taxon>Bacteria</taxon>
        <taxon>Bacillati</taxon>
        <taxon>Bacillota</taxon>
        <taxon>Bacilli</taxon>
        <taxon>Bacillales</taxon>
        <taxon>Bacillaceae</taxon>
        <taxon>Siminovitchia</taxon>
    </lineage>
</organism>
<accession>A0ABW4KBJ6</accession>
<dbReference type="GO" id="GO:0016787">
    <property type="term" value="F:hydrolase activity"/>
    <property type="evidence" value="ECO:0007669"/>
    <property type="project" value="UniProtKB-KW"/>
</dbReference>
<name>A0ABW4KBJ6_9BACI</name>
<dbReference type="Gene3D" id="3.40.50.1820">
    <property type="entry name" value="alpha/beta hydrolase"/>
    <property type="match status" value="1"/>
</dbReference>
<evidence type="ECO:0000313" key="3">
    <source>
        <dbReference type="EMBL" id="MFD1705187.1"/>
    </source>
</evidence>
<evidence type="ECO:0000256" key="1">
    <source>
        <dbReference type="ARBA" id="ARBA00022801"/>
    </source>
</evidence>
<dbReference type="Proteomes" id="UP001597301">
    <property type="component" value="Unassembled WGS sequence"/>
</dbReference>
<dbReference type="InterPro" id="IPR050300">
    <property type="entry name" value="GDXG_lipolytic_enzyme"/>
</dbReference>
<comment type="caution">
    <text evidence="3">The sequence shown here is derived from an EMBL/GenBank/DDBJ whole genome shotgun (WGS) entry which is preliminary data.</text>
</comment>
<dbReference type="InterPro" id="IPR029058">
    <property type="entry name" value="AB_hydrolase_fold"/>
</dbReference>
<dbReference type="EMBL" id="JBHUEO010000001">
    <property type="protein sequence ID" value="MFD1705187.1"/>
    <property type="molecule type" value="Genomic_DNA"/>
</dbReference>
<sequence length="275" mass="30313">MLFIYTDKKKKIHRAAYGTNENQFGDLRIPEGSGPFPVAIIIHGGFWRAAFDLEQMNQLADALTNHGVAAWNVEYRRVGQEGGGWPGTFLDIAKAADHLRVLAKSYPLDMTRVIAVGHSAGGHLASWLAARHKLPADSELYTSDHPLPLKGVISLAGVCDLELMHDIHQMKETLYGIVDNPTRDFIGGKPEEQKRRYQDGSPRELLPIGVPHVLIHGTLDVNVPVGLSEHFERAAAQSGDSVTLKTIPTAEHFKLILPDMEAWPVLLEAVDTLLK</sequence>
<dbReference type="EC" id="3.4.-.-" evidence="3"/>
<keyword evidence="4" id="KW-1185">Reference proteome</keyword>
<dbReference type="InterPro" id="IPR049492">
    <property type="entry name" value="BD-FAE-like_dom"/>
</dbReference>
<dbReference type="SUPFAM" id="SSF53474">
    <property type="entry name" value="alpha/beta-Hydrolases"/>
    <property type="match status" value="1"/>
</dbReference>
<gene>
    <name evidence="3" type="ORF">ACFSCZ_00285</name>
</gene>
<evidence type="ECO:0000259" key="2">
    <source>
        <dbReference type="Pfam" id="PF20434"/>
    </source>
</evidence>
<feature type="domain" description="BD-FAE-like" evidence="2">
    <location>
        <begin position="30"/>
        <end position="232"/>
    </location>
</feature>
<proteinExistence type="predicted"/>
<evidence type="ECO:0000313" key="4">
    <source>
        <dbReference type="Proteomes" id="UP001597301"/>
    </source>
</evidence>
<dbReference type="PANTHER" id="PTHR48081">
    <property type="entry name" value="AB HYDROLASE SUPERFAMILY PROTEIN C4A8.06C"/>
    <property type="match status" value="1"/>
</dbReference>
<dbReference type="RefSeq" id="WP_380771417.1">
    <property type="nucleotide sequence ID" value="NZ_JBHUEO010000001.1"/>
</dbReference>